<dbReference type="Pfam" id="PF17853">
    <property type="entry name" value="GGDEF_2"/>
    <property type="match status" value="1"/>
</dbReference>
<dbReference type="PANTHER" id="PTHR33744">
    <property type="entry name" value="CARBOHYDRATE DIACID REGULATOR"/>
    <property type="match status" value="1"/>
</dbReference>
<feature type="domain" description="CdaR GGDEF-like" evidence="3">
    <location>
        <begin position="178"/>
        <end position="275"/>
    </location>
</feature>
<name>A0ABX8S163_NOCIO</name>
<proteinExistence type="predicted"/>
<evidence type="ECO:0000313" key="4">
    <source>
        <dbReference type="EMBL" id="QXN94320.1"/>
    </source>
</evidence>
<dbReference type="RefSeq" id="WP_218476819.1">
    <property type="nucleotide sequence ID" value="NZ_CP078145.1"/>
</dbReference>
<dbReference type="EMBL" id="CP078145">
    <property type="protein sequence ID" value="QXN94320.1"/>
    <property type="molecule type" value="Genomic_DNA"/>
</dbReference>
<evidence type="ECO:0000259" key="1">
    <source>
        <dbReference type="Pfam" id="PF13556"/>
    </source>
</evidence>
<dbReference type="Pfam" id="PF14361">
    <property type="entry name" value="RsbRD_N"/>
    <property type="match status" value="1"/>
</dbReference>
<dbReference type="InterPro" id="IPR041522">
    <property type="entry name" value="CdaR_GGDEF"/>
</dbReference>
<protein>
    <submittedName>
        <fullName evidence="4">Helix-turn-helix domain-containing protein</fullName>
    </submittedName>
</protein>
<dbReference type="Pfam" id="PF13556">
    <property type="entry name" value="HTH_30"/>
    <property type="match status" value="1"/>
</dbReference>
<reference evidence="4 5" key="1">
    <citation type="submission" date="2021-07" db="EMBL/GenBank/DDBJ databases">
        <title>Whole Genome Sequence of Nocardia Iowensis.</title>
        <authorList>
            <person name="Lamm A."/>
            <person name="Collins-Fairclough A.M."/>
            <person name="Bunk B."/>
            <person name="Sproer C."/>
        </authorList>
    </citation>
    <scope>NUCLEOTIDE SEQUENCE [LARGE SCALE GENOMIC DNA]</scope>
    <source>
        <strain evidence="4 5">NRRL 5646</strain>
    </source>
</reference>
<evidence type="ECO:0000259" key="2">
    <source>
        <dbReference type="Pfam" id="PF14361"/>
    </source>
</evidence>
<dbReference type="InterPro" id="IPR025751">
    <property type="entry name" value="RsbRD_N_dom"/>
</dbReference>
<feature type="domain" description="PucR C-terminal helix-turn-helix" evidence="1">
    <location>
        <begin position="327"/>
        <end position="385"/>
    </location>
</feature>
<organism evidence="4 5">
    <name type="scientific">Nocardia iowensis</name>
    <dbReference type="NCBI Taxonomy" id="204891"/>
    <lineage>
        <taxon>Bacteria</taxon>
        <taxon>Bacillati</taxon>
        <taxon>Actinomycetota</taxon>
        <taxon>Actinomycetes</taxon>
        <taxon>Mycobacteriales</taxon>
        <taxon>Nocardiaceae</taxon>
        <taxon>Nocardia</taxon>
    </lineage>
</organism>
<dbReference type="InterPro" id="IPR051448">
    <property type="entry name" value="CdaR-like_regulators"/>
</dbReference>
<accession>A0ABX8S163</accession>
<dbReference type="Proteomes" id="UP000694257">
    <property type="component" value="Chromosome"/>
</dbReference>
<dbReference type="InterPro" id="IPR025736">
    <property type="entry name" value="PucR_C-HTH_dom"/>
</dbReference>
<feature type="domain" description="RsbT co-antagonist protein RsbRD N-terminal" evidence="2">
    <location>
        <begin position="23"/>
        <end position="153"/>
    </location>
</feature>
<dbReference type="PANTHER" id="PTHR33744:SF1">
    <property type="entry name" value="DNA-BINDING TRANSCRIPTIONAL ACTIVATOR ADER"/>
    <property type="match status" value="1"/>
</dbReference>
<keyword evidence="5" id="KW-1185">Reference proteome</keyword>
<evidence type="ECO:0000313" key="5">
    <source>
        <dbReference type="Proteomes" id="UP000694257"/>
    </source>
</evidence>
<evidence type="ECO:0000259" key="3">
    <source>
        <dbReference type="Pfam" id="PF17853"/>
    </source>
</evidence>
<gene>
    <name evidence="4" type="ORF">KV110_15435</name>
</gene>
<sequence length="399" mass="43618">MSLRARPLPPEVVFAPLAGRVSDIARTALADARAEIPEIAALPDAEQDRIERSIADAMSRICEHLCGAELRLDYLDLTGRQRAEAGVSFSAITALIMICSRTMLRAAAKLIPQTDHELSVTLADRLFTALGRGTQRILDGYQQAALAQAEHDHHLSATLIESLLSGGGKDPAERGSVVESLGLPSIGNFRVVLATPKQPEPDLHFEIRQRPNTRIRAVWRHSPEENVGVLALLDTDERPLRDLLDTIDADRIGVSEAYRDIGDTATALRQARLALGCLNGTTCRIAHYGDDPLALLLMLSGPDEASAMARRTLGGLLSLPEHDRTLLLKTLRAWSDADGSTPQAATSLHCHRNTVRYRLHRIEEHSGSTLTHPARTAELLVALRAVELFPEQFENTTQP</sequence>